<feature type="transmembrane region" description="Helical" evidence="1">
    <location>
        <begin position="2151"/>
        <end position="2172"/>
    </location>
</feature>
<reference evidence="2 3" key="1">
    <citation type="journal article" date="2018" name="J. Invertebr. Pathol.">
        <title>New genotyping method for the causative agent of crayfish plague (Aphanomyces astaci) based on whole genome data.</title>
        <authorList>
            <person name="Minardi D."/>
            <person name="Studholme D.J."/>
            <person name="van der Giezen M."/>
            <person name="Pretto T."/>
            <person name="Oidtmann B."/>
        </authorList>
    </citation>
    <scope>NUCLEOTIDE SEQUENCE [LARGE SCALE GENOMIC DNA]</scope>
    <source>
        <strain evidence="2 3">KB13</strain>
    </source>
</reference>
<evidence type="ECO:0000256" key="1">
    <source>
        <dbReference type="SAM" id="Phobius"/>
    </source>
</evidence>
<feature type="transmembrane region" description="Helical" evidence="1">
    <location>
        <begin position="774"/>
        <end position="797"/>
    </location>
</feature>
<gene>
    <name evidence="2" type="ORF">DYB28_000384</name>
</gene>
<keyword evidence="1" id="KW-0472">Membrane</keyword>
<protein>
    <submittedName>
        <fullName evidence="2">Uncharacterized protein</fullName>
    </submittedName>
</protein>
<organism evidence="2 3">
    <name type="scientific">Aphanomyces astaci</name>
    <name type="common">Crayfish plague agent</name>
    <dbReference type="NCBI Taxonomy" id="112090"/>
    <lineage>
        <taxon>Eukaryota</taxon>
        <taxon>Sar</taxon>
        <taxon>Stramenopiles</taxon>
        <taxon>Oomycota</taxon>
        <taxon>Saprolegniomycetes</taxon>
        <taxon>Saprolegniales</taxon>
        <taxon>Verrucalvaceae</taxon>
        <taxon>Aphanomyces</taxon>
    </lineage>
</organism>
<dbReference type="Proteomes" id="UP000275652">
    <property type="component" value="Unassembled WGS sequence"/>
</dbReference>
<dbReference type="EMBL" id="QUTI01040101">
    <property type="protein sequence ID" value="RLO00490.1"/>
    <property type="molecule type" value="Genomic_DNA"/>
</dbReference>
<sequence length="2343" mass="260232">MAKLSKSPPQLVTTQRTSPDKPWFRRCILACLTLQVLWTLAIPIKNVLIIPYPQFRSDDLSTSKQPYEGYDPDGNLTFSGDQVHALLLDVLAISFRNAQVRAIFQQKEDFAIDKLGQVLSPIDHKTMAQYYTLVFQSSEFPGGVFTEREDRVVSAQADGTKQVYTIGCRGDQTLMGGTTCIDANGLPCDDSAWGDTQTRTLKDVDFTPLLNGTGWQNNIGLLGLVEYFHYYMRLVFAKQNWAAVVASKNLDMGYIQVDDEGNVVEVPVIFNLATQSSRAIALNSSKIWNCLATEALLGEAYLANYTLGLIQSVLIEQNLYNATTLVTKSQIVTERALVVLRGSIRITSGAGYAGSRDTIKLLGNTIMTHTSVSSINLKRDRPMTGSQLMGSSMRNIMYMGYYPNSYYSVLKIFPNGSDFVFQSRALGGMFSGYNGFKFDFVHNTMTNFKLAERSVAAGSGYAYDWFAQERDIAAWYSKYESHRGNNLIDKAALRFGASSGSTACLQALFKRIAQASWLVLLQWHPTSEHLAFMSVNAQSTPEIYFFKQMLKNEIVAENSYGYRVPQPFNPTHVSAAFGTAWPMIPILSALVLKHGAAAVAANVLEKLNTTFLQLVDFTSGSFHFHDVSQCSLSNTITADDTAESTYSKMYLPLALLIDDILAEVESIRVRMELELGQSIQVRGEYINDTRTNSIFKYVGPPVYWSHTPLSVGLLRLSTKSSPDEGIVNKLLKNSLVCYDVLETRYLNVSTRCWSELGNINETRAQYNSEALRTLLLSVWSMGIVLNLFAAVVALSYARRMIHVAKVTGLNESWRTLLFIDVQEFGMSPFTKCALMACSAAPFMFGYQLPQDSEYIAHSSNSYLGSIYLDELMVSLGITWFIRLGTDIGRSLVQLQDKSVTLGHRVFGVRAVVFSGVYLLRILNTTTDRTYNRAMSSLALSCALSTVAAIVATQGSYMYFKRTPTCNDAVISAALQRAGVSAVELQGVLQHRGTEWSYMRMVLHGWTCVTDVDTVVFKSAASDLLVVVNSRAGVQVQKLHVVNHANYVALESAHSADKSRSHDMAKAKSYVKPKIDFTHPLSSKVSSGRLRMGAVTMVVIGQALWALGMPLRNILLFPIPTFNYDNTSTTTTAFAGFANHSKLQFTGTEVLAVVHRVLDISLANADVRKVFETSGEYAIDSLGQMLSPADHQMFAQLYAMVFQASEFPAGSFTPREENVVRNNPDGTTYKYTIRCKAEESMLDGVICVDATGEPCASANTFGATSSRVNMTSLFTPKHRNPETPDPVVGWQNNVGLITFVDYFFAIMGQVFAKQDWPQVVEFFNSRRAFESVQFTPDGELIESPDLLALVSNDATTSQSQIATTIYDCLVSELVLTDVYIANYTMWLVQTALASRYLYNAAAPETPNPRNPLVHDKAVDFLQRERLYITSAAGYFSFEETTHMLFSTPMTSTAISSTTIKRDLGLSNADTLGSSVQHIRTLVADKDRYFSTRRILPGPDDNAVIVETRLLGGRYGGYLGFKASMLHNTMGVFKLSERPTTPSTLNDSTLLYFDQDAAIAKWYAAYENEKGTGNLLSRVTEHFGTIRVKYPHGIMEPVTTDTYETSCYQALMRRVVEFFNSRRAFESVQFTPDGELIESPDLLALVSNDATTSQSQIATTIYDCLVSELVLTDVYIANYTMWLVQTALASRYLYNAAAPETPNPRNPLVHDKAVDFLQRERLYITSAAGYFSFEETTHMLFSTPMTSTAISSTTIKRDLGLSNADTLGSSVQHIRTLVADKDRYFSTRRILPGPDDNAVIVETRLLGGRYGGYLGFKASMLHNTMGVFKLSERPTTPSTLNDSTLLYFDQDAAIAKWYAAYENEKGTGNLLSRVTEHFGTIRVKYPHGIMEPVTTDTYETSCYQALMRRVSVTKDDTLDTMYEKVFPAFSSLVQDIIVRAAPVQTKMEADLQLTVRVPLEYLSDTRPTNRTSDALFPFQGPPIQWTHTPLGVGLMRLSTKENPFQDNVDVLHHSLVCYDTLETRYLTRSVRCWSETLSSGEVRASYSSANLRVVLFSAWAIGVMLNALGVFIALRYVAKLYRMWHLTRFDLAKWELGLLLSTHFQSLGGVISIHETATLASSSLALQFAFRMPQDPGFVVSTTSFRRPYFDELIITLGMTWAIHLGMELGGLVVSHRHNHWVVKAGLSAAVYALLVATQSPNYNFAIATLIGIWLVALLSGFICIAFNSALVVDRRLSPKTCQVHSVSVGSSGIPDDTKVRPHPPVGHLSQRNGRWSLLGIVLEGWRGVQTGTQSFLMARQNVLVHLLPGRTVEPLVCRVISPLDFNQLVQAMATMKNRDEAAPK</sequence>
<feature type="transmembrane region" description="Helical" evidence="1">
    <location>
        <begin position="2051"/>
        <end position="2072"/>
    </location>
</feature>
<keyword evidence="1" id="KW-1133">Transmembrane helix</keyword>
<feature type="transmembrane region" description="Helical" evidence="1">
    <location>
        <begin position="2203"/>
        <end position="2231"/>
    </location>
</feature>
<feature type="transmembrane region" description="Helical" evidence="1">
    <location>
        <begin position="861"/>
        <end position="881"/>
    </location>
</feature>
<feature type="transmembrane region" description="Helical" evidence="1">
    <location>
        <begin position="933"/>
        <end position="951"/>
    </location>
</feature>
<keyword evidence="1" id="KW-0812">Transmembrane</keyword>
<evidence type="ECO:0000313" key="3">
    <source>
        <dbReference type="Proteomes" id="UP000275652"/>
    </source>
</evidence>
<comment type="caution">
    <text evidence="2">The sequence shown here is derived from an EMBL/GenBank/DDBJ whole genome shotgun (WGS) entry which is preliminary data.</text>
</comment>
<proteinExistence type="predicted"/>
<name>A0A9X8H480_APHAT</name>
<feature type="transmembrane region" description="Helical" evidence="1">
    <location>
        <begin position="901"/>
        <end position="921"/>
    </location>
</feature>
<evidence type="ECO:0000313" key="2">
    <source>
        <dbReference type="EMBL" id="RLO00490.1"/>
    </source>
</evidence>
<accession>A0A9X8H480</accession>